<organism evidence="1 2">
    <name type="scientific">Racocetra persica</name>
    <dbReference type="NCBI Taxonomy" id="160502"/>
    <lineage>
        <taxon>Eukaryota</taxon>
        <taxon>Fungi</taxon>
        <taxon>Fungi incertae sedis</taxon>
        <taxon>Mucoromycota</taxon>
        <taxon>Glomeromycotina</taxon>
        <taxon>Glomeromycetes</taxon>
        <taxon>Diversisporales</taxon>
        <taxon>Gigasporaceae</taxon>
        <taxon>Racocetra</taxon>
    </lineage>
</organism>
<comment type="caution">
    <text evidence="1">The sequence shown here is derived from an EMBL/GenBank/DDBJ whole genome shotgun (WGS) entry which is preliminary data.</text>
</comment>
<feature type="non-terminal residue" evidence="1">
    <location>
        <position position="1"/>
    </location>
</feature>
<dbReference type="EMBL" id="CAJVQC010123181">
    <property type="protein sequence ID" value="CAG8839310.1"/>
    <property type="molecule type" value="Genomic_DNA"/>
</dbReference>
<evidence type="ECO:0000313" key="2">
    <source>
        <dbReference type="Proteomes" id="UP000789920"/>
    </source>
</evidence>
<protein>
    <submittedName>
        <fullName evidence="1">7741_t:CDS:1</fullName>
    </submittedName>
</protein>
<reference evidence="1" key="1">
    <citation type="submission" date="2021-06" db="EMBL/GenBank/DDBJ databases">
        <authorList>
            <person name="Kallberg Y."/>
            <person name="Tangrot J."/>
            <person name="Rosling A."/>
        </authorList>
    </citation>
    <scope>NUCLEOTIDE SEQUENCE</scope>
    <source>
        <strain evidence="1">MA461A</strain>
    </source>
</reference>
<name>A0ACA9SGP9_9GLOM</name>
<accession>A0ACA9SGP9</accession>
<proteinExistence type="predicted"/>
<gene>
    <name evidence="1" type="ORF">RPERSI_LOCUS31002</name>
</gene>
<sequence length="110" mass="12565">VSSSTMISSKSAPIHLYFTKTNLTKKELMSEIELLNTKVEHLQEELENLKNLSTMNHNCLEEKNKNYALLPASQERKLLATVKRIGRMLNWADFDEIIVEDETAANVSND</sequence>
<dbReference type="Proteomes" id="UP000789920">
    <property type="component" value="Unassembled WGS sequence"/>
</dbReference>
<keyword evidence="2" id="KW-1185">Reference proteome</keyword>
<feature type="non-terminal residue" evidence="1">
    <location>
        <position position="110"/>
    </location>
</feature>
<evidence type="ECO:0000313" key="1">
    <source>
        <dbReference type="EMBL" id="CAG8839310.1"/>
    </source>
</evidence>